<dbReference type="EMBL" id="BMDP01000003">
    <property type="protein sequence ID" value="GGI54952.1"/>
    <property type="molecule type" value="Genomic_DNA"/>
</dbReference>
<gene>
    <name evidence="3" type="ORF">GCM10011430_21260</name>
</gene>
<comment type="caution">
    <text evidence="3">The sequence shown here is derived from an EMBL/GenBank/DDBJ whole genome shotgun (WGS) entry which is preliminary data.</text>
</comment>
<protein>
    <recommendedName>
        <fullName evidence="2">DUF418 domain-containing protein</fullName>
    </recommendedName>
</protein>
<feature type="transmembrane region" description="Helical" evidence="1">
    <location>
        <begin position="290"/>
        <end position="314"/>
    </location>
</feature>
<evidence type="ECO:0000313" key="3">
    <source>
        <dbReference type="EMBL" id="GGI54952.1"/>
    </source>
</evidence>
<feature type="transmembrane region" description="Helical" evidence="1">
    <location>
        <begin position="43"/>
        <end position="61"/>
    </location>
</feature>
<dbReference type="PANTHER" id="PTHR30590">
    <property type="entry name" value="INNER MEMBRANE PROTEIN"/>
    <property type="match status" value="1"/>
</dbReference>
<dbReference type="Pfam" id="PF04235">
    <property type="entry name" value="DUF418"/>
    <property type="match status" value="1"/>
</dbReference>
<organism evidence="3 4">
    <name type="scientific">Oxalicibacterium solurbis</name>
    <dbReference type="NCBI Taxonomy" id="69280"/>
    <lineage>
        <taxon>Bacteria</taxon>
        <taxon>Pseudomonadati</taxon>
        <taxon>Pseudomonadota</taxon>
        <taxon>Betaproteobacteria</taxon>
        <taxon>Burkholderiales</taxon>
        <taxon>Oxalobacteraceae</taxon>
        <taxon>Oxalicibacterium</taxon>
    </lineage>
</organism>
<feature type="transmembrane region" description="Helical" evidence="1">
    <location>
        <begin position="335"/>
        <end position="354"/>
    </location>
</feature>
<dbReference type="Proteomes" id="UP000627205">
    <property type="component" value="Unassembled WGS sequence"/>
</dbReference>
<keyword evidence="4" id="KW-1185">Reference proteome</keyword>
<feature type="transmembrane region" description="Helical" evidence="1">
    <location>
        <begin position="150"/>
        <end position="172"/>
    </location>
</feature>
<sequence length="404" mass="45203">MSNASVTDRQLRIDALRGLAVFGILLVNVWSFVWGFETLRYGVLPADATLADILSVAFVAFFAEQKFYPIFAFLFGAGFALVTQSTRRRTGSWGDAKRLYRRRLQWLLACGVLHGTLIWFGDILTLYAIAGFWVLMGLVGARLRTVTASLRNWALVFGLLLLTGFFLNVWLLNGGELQAQGRAMFDSAQASHLVYTQGSLVAIAWQRLNDYVAVTMQSILIVPHVAILFLLGVLAVRLRWLTQPERHRKLWRRVLAIGLLIGIPFNLLWATMILGEAIDPLHPARLDYALYSWLPVGGASLAAAYVAAFMLAGGDIMRHLQRWLAPVGRMALTNYLMQSLLCALLLQGAGFGLGTKLPPAGWLAIAGAIMLVQLFFSRWWLSRYRQGPVEYLHRRWIARDPAAR</sequence>
<evidence type="ECO:0000313" key="4">
    <source>
        <dbReference type="Proteomes" id="UP000627205"/>
    </source>
</evidence>
<accession>A0A8J3AXY7</accession>
<dbReference type="RefSeq" id="WP_188421556.1">
    <property type="nucleotide sequence ID" value="NZ_BMDP01000003.1"/>
</dbReference>
<feature type="transmembrane region" description="Helical" evidence="1">
    <location>
        <begin position="250"/>
        <end position="270"/>
    </location>
</feature>
<evidence type="ECO:0000259" key="2">
    <source>
        <dbReference type="Pfam" id="PF04235"/>
    </source>
</evidence>
<proteinExistence type="predicted"/>
<feature type="transmembrane region" description="Helical" evidence="1">
    <location>
        <begin position="218"/>
        <end position="238"/>
    </location>
</feature>
<dbReference type="InterPro" id="IPR052529">
    <property type="entry name" value="Bact_Transport_Assoc"/>
</dbReference>
<feature type="transmembrane region" description="Helical" evidence="1">
    <location>
        <begin position="104"/>
        <end position="120"/>
    </location>
</feature>
<feature type="transmembrane region" description="Helical" evidence="1">
    <location>
        <begin position="15"/>
        <end position="36"/>
    </location>
</feature>
<feature type="domain" description="DUF418" evidence="2">
    <location>
        <begin position="235"/>
        <end position="398"/>
    </location>
</feature>
<reference evidence="3" key="1">
    <citation type="journal article" date="2014" name="Int. J. Syst. Evol. Microbiol.">
        <title>Complete genome sequence of Corynebacterium casei LMG S-19264T (=DSM 44701T), isolated from a smear-ripened cheese.</title>
        <authorList>
            <consortium name="US DOE Joint Genome Institute (JGI-PGF)"/>
            <person name="Walter F."/>
            <person name="Albersmeier A."/>
            <person name="Kalinowski J."/>
            <person name="Ruckert C."/>
        </authorList>
    </citation>
    <scope>NUCLEOTIDE SEQUENCE</scope>
    <source>
        <strain evidence="3">CCM 7664</strain>
    </source>
</reference>
<dbReference type="InterPro" id="IPR007349">
    <property type="entry name" value="DUF418"/>
</dbReference>
<dbReference type="AlphaFoldDB" id="A0A8J3AXY7"/>
<keyword evidence="1" id="KW-1133">Transmembrane helix</keyword>
<feature type="transmembrane region" description="Helical" evidence="1">
    <location>
        <begin position="126"/>
        <end position="143"/>
    </location>
</feature>
<dbReference type="PANTHER" id="PTHR30590:SF2">
    <property type="entry name" value="INNER MEMBRANE PROTEIN"/>
    <property type="match status" value="1"/>
</dbReference>
<name>A0A8J3AXY7_9BURK</name>
<evidence type="ECO:0000256" key="1">
    <source>
        <dbReference type="SAM" id="Phobius"/>
    </source>
</evidence>
<keyword evidence="1" id="KW-0812">Transmembrane</keyword>
<reference evidence="3" key="2">
    <citation type="submission" date="2020-09" db="EMBL/GenBank/DDBJ databases">
        <authorList>
            <person name="Sun Q."/>
            <person name="Sedlacek I."/>
        </authorList>
    </citation>
    <scope>NUCLEOTIDE SEQUENCE</scope>
    <source>
        <strain evidence="3">CCM 7664</strain>
    </source>
</reference>
<keyword evidence="1" id="KW-0472">Membrane</keyword>
<feature type="transmembrane region" description="Helical" evidence="1">
    <location>
        <begin position="67"/>
        <end position="83"/>
    </location>
</feature>
<feature type="transmembrane region" description="Helical" evidence="1">
    <location>
        <begin position="360"/>
        <end position="381"/>
    </location>
</feature>